<dbReference type="EMBL" id="JANRMS010000037">
    <property type="protein sequence ID" value="KAJ3548841.1"/>
    <property type="molecule type" value="Genomic_DNA"/>
</dbReference>
<proteinExistence type="predicted"/>
<organism evidence="1 2">
    <name type="scientific">Fusarium decemcellulare</name>
    <dbReference type="NCBI Taxonomy" id="57161"/>
    <lineage>
        <taxon>Eukaryota</taxon>
        <taxon>Fungi</taxon>
        <taxon>Dikarya</taxon>
        <taxon>Ascomycota</taxon>
        <taxon>Pezizomycotina</taxon>
        <taxon>Sordariomycetes</taxon>
        <taxon>Hypocreomycetidae</taxon>
        <taxon>Hypocreales</taxon>
        <taxon>Nectriaceae</taxon>
        <taxon>Fusarium</taxon>
        <taxon>Fusarium decemcellulare species complex</taxon>
    </lineage>
</organism>
<evidence type="ECO:0000313" key="1">
    <source>
        <dbReference type="EMBL" id="KAJ3548841.1"/>
    </source>
</evidence>
<protein>
    <submittedName>
        <fullName evidence="1">Uncharacterized protein</fullName>
    </submittedName>
</protein>
<accession>A0ACC1SYA0</accession>
<sequence>MSQTQEIPQTSRQWLVTTIDGTDGFDSLKYSEEPIPELGDSQVLFKEHLSTLVPPRCWLFHVSNKWQYRDLIIPLGKYPFPVAPNVIPGSDGAGTVLAVGKHVTRFRPGDKVVTLFNQGHIGGSLDRASVRTGLGGVPDGTLRTVGAFDEQGLVRMPSNLDFHEAATLTCAGLTAWNALFGVADKQVLPGQWVLTQGTGGVSIFALQFAKAVGAKVVATTSSSEKAKLVEKLGADHIINYREVPNWGDKVKELTSGDGVDHIVEVAGPSSMQQSLNCIKLDGIITVIGFVGGTDKTEPGFMDVLANICTVRGVFVGSRTQMEDMCRAVEANPALRPVVDPKVFTLDQLKEAYEYQWSGQHQGKTHIIFPSLLYLTRLLGQVTAETSAKMNDFLWGETSKEERRLIRKLDFFILTFCCFSFFFNHLDRSAFANAYVAGLKEALQLEGNQYNVLLSMASAGMLVGQIPSSIIIQKIKPRIWLSSMVVMWAGLTMASAGCKTYAQLCAVRFLMGLAEASTYAGSIYIMGSWYKSDEIAKRTATFTVAGQVGKMFAGAVMAAIHESMEGRAGLAGWQWVFLIDGIITLPVAIFGFLYFPDVPEYTVAPYLSEKERQLALERLPPKNEDGHNIQAWSLIKRVLGQPLVYVCCTFSVLATASQAYIVQGLLLLYLKFNQNTYGFSQSQVNTMPIATHAIGIVAELTSSYAIDRHNRRLSIGFILCAIQVVCSIVLLIPNMSLAGTITALYLSSAAYGINPLLYGWSSNIAARTADDAARSVILASMAASDGLLWTFWGIVLYPADDAPYWRNGYIAMLCVSVALASWLFVVRWLDRYTAEKYPSSENPSSSDVAVRRSTEGLD</sequence>
<dbReference type="Proteomes" id="UP001148629">
    <property type="component" value="Unassembled WGS sequence"/>
</dbReference>
<keyword evidence="2" id="KW-1185">Reference proteome</keyword>
<gene>
    <name evidence="1" type="ORF">NM208_g801</name>
</gene>
<reference evidence="1" key="1">
    <citation type="submission" date="2022-08" db="EMBL/GenBank/DDBJ databases">
        <title>Genome Sequence of Fusarium decemcellulare.</title>
        <authorList>
            <person name="Buettner E."/>
        </authorList>
    </citation>
    <scope>NUCLEOTIDE SEQUENCE</scope>
    <source>
        <strain evidence="1">Babe19</strain>
    </source>
</reference>
<name>A0ACC1SYA0_9HYPO</name>
<comment type="caution">
    <text evidence="1">The sequence shown here is derived from an EMBL/GenBank/DDBJ whole genome shotgun (WGS) entry which is preliminary data.</text>
</comment>
<evidence type="ECO:0000313" key="2">
    <source>
        <dbReference type="Proteomes" id="UP001148629"/>
    </source>
</evidence>